<comment type="caution">
    <text evidence="1">The sequence shown here is derived from an EMBL/GenBank/DDBJ whole genome shotgun (WGS) entry which is preliminary data.</text>
</comment>
<dbReference type="SUPFAM" id="SSF54403">
    <property type="entry name" value="Cystatin/monellin"/>
    <property type="match status" value="1"/>
</dbReference>
<reference evidence="1 2" key="1">
    <citation type="submission" date="2017-02" db="EMBL/GenBank/DDBJ databases">
        <title>Chromobacterium haemolyticum H5244.</title>
        <authorList>
            <person name="Gulvik C.A."/>
        </authorList>
    </citation>
    <scope>NUCLEOTIDE SEQUENCE [LARGE SCALE GENOMIC DNA]</scope>
    <source>
        <strain evidence="1 2">H5244</strain>
    </source>
</reference>
<gene>
    <name evidence="1" type="ORF">B0T45_03845</name>
</gene>
<accession>A0A1W0DC37</accession>
<evidence type="ECO:0000313" key="1">
    <source>
        <dbReference type="EMBL" id="OQS43111.1"/>
    </source>
</evidence>
<evidence type="ECO:0000313" key="2">
    <source>
        <dbReference type="Proteomes" id="UP000192721"/>
    </source>
</evidence>
<dbReference type="RefSeq" id="WP_043641678.1">
    <property type="nucleotide sequence ID" value="NZ_CP109905.1"/>
</dbReference>
<sequence length="91" mass="10005">MSEQLLGGWSGFRPVDEKDRKVFHQATEGLLGVKYVPLAVSTQVVAGENYIFLASAEVVYPGAQPHLVAVYIYQPLGGKPPHVTRIENVRL</sequence>
<protein>
    <recommendedName>
        <fullName evidence="3">Cystatin domain-containing protein</fullName>
    </recommendedName>
</protein>
<dbReference type="Proteomes" id="UP000192721">
    <property type="component" value="Unassembled WGS sequence"/>
</dbReference>
<name>A0A1W0DC37_9NEIS</name>
<dbReference type="Gene3D" id="3.10.450.10">
    <property type="match status" value="1"/>
</dbReference>
<organism evidence="1 2">
    <name type="scientific">Chromobacterium haemolyticum</name>
    <dbReference type="NCBI Taxonomy" id="394935"/>
    <lineage>
        <taxon>Bacteria</taxon>
        <taxon>Pseudomonadati</taxon>
        <taxon>Pseudomonadota</taxon>
        <taxon>Betaproteobacteria</taxon>
        <taxon>Neisseriales</taxon>
        <taxon>Chromobacteriaceae</taxon>
        <taxon>Chromobacterium</taxon>
    </lineage>
</organism>
<evidence type="ECO:0008006" key="3">
    <source>
        <dbReference type="Google" id="ProtNLM"/>
    </source>
</evidence>
<dbReference type="InterPro" id="IPR046350">
    <property type="entry name" value="Cystatin_sf"/>
</dbReference>
<dbReference type="AlphaFoldDB" id="A0A1W0DC37"/>
<dbReference type="EMBL" id="MUKV01000003">
    <property type="protein sequence ID" value="OQS43111.1"/>
    <property type="molecule type" value="Genomic_DNA"/>
</dbReference>
<proteinExistence type="predicted"/>